<dbReference type="GO" id="GO:0008840">
    <property type="term" value="F:4-hydroxy-tetrahydrodipicolinate synthase activity"/>
    <property type="evidence" value="ECO:0007669"/>
    <property type="project" value="UniProtKB-EC"/>
</dbReference>
<comment type="similarity">
    <text evidence="1">Belongs to the DapA family.</text>
</comment>
<dbReference type="Pfam" id="PF00701">
    <property type="entry name" value="DHDPS"/>
    <property type="match status" value="1"/>
</dbReference>
<dbReference type="InterPro" id="IPR002220">
    <property type="entry name" value="DapA-like"/>
</dbReference>
<dbReference type="SUPFAM" id="SSF51569">
    <property type="entry name" value="Aldolase"/>
    <property type="match status" value="1"/>
</dbReference>
<dbReference type="EC" id="4.3.3.7" evidence="3"/>
<dbReference type="RefSeq" id="WP_221307461.1">
    <property type="nucleotide sequence ID" value="NZ_JACHGF010000004.1"/>
</dbReference>
<evidence type="ECO:0000313" key="4">
    <source>
        <dbReference type="Proteomes" id="UP000557307"/>
    </source>
</evidence>
<keyword evidence="2 3" id="KW-0456">Lyase</keyword>
<name>A0A840TL34_9BACT</name>
<sequence length="356" mass="39884">MNDYGHRREFLRKLLPATLGLVAAPEMIPAWSASPTTHKVPVPAGNLAHEKKLVPVMLTPYQADGRIHFDQVSRLIDFYLQAGAKGFFANCLSSEMYFMDDPERIALTRHVVKYVNGQVPVVSTGSFGTSLREKVAFAKKIQDTGADATILITSHFAQKSESDAILMENFERFFEQVGTMKLGTYECPSPYKRVLSPEVFKFLVSNPHFVYHKDTSEDLNSITAKLGVSAGTRMELYNAHTATALESLRRGAKGTSPIAANFYPEMHRWLCEQAANPAKAEEAAWLQAEMARMEPIISKMYPVSAKYFLQKRGLPIQTTCRSNTKQLLPEQRHVLDDAYQTFLGWCERLGVTPARG</sequence>
<dbReference type="PANTHER" id="PTHR12128:SF66">
    <property type="entry name" value="4-HYDROXY-2-OXOGLUTARATE ALDOLASE, MITOCHONDRIAL"/>
    <property type="match status" value="1"/>
</dbReference>
<protein>
    <submittedName>
        <fullName evidence="3">4-hydroxy-tetrahydrodipicolinate synthase</fullName>
        <ecNumber evidence="3">4.3.3.7</ecNumber>
    </submittedName>
</protein>
<dbReference type="PANTHER" id="PTHR12128">
    <property type="entry name" value="DIHYDRODIPICOLINATE SYNTHASE"/>
    <property type="match status" value="1"/>
</dbReference>
<organism evidence="3 4">
    <name type="scientific">Rhabdobacter roseus</name>
    <dbReference type="NCBI Taxonomy" id="1655419"/>
    <lineage>
        <taxon>Bacteria</taxon>
        <taxon>Pseudomonadati</taxon>
        <taxon>Bacteroidota</taxon>
        <taxon>Cytophagia</taxon>
        <taxon>Cytophagales</taxon>
        <taxon>Cytophagaceae</taxon>
        <taxon>Rhabdobacter</taxon>
    </lineage>
</organism>
<dbReference type="EMBL" id="JACHGF010000004">
    <property type="protein sequence ID" value="MBB5284896.1"/>
    <property type="molecule type" value="Genomic_DNA"/>
</dbReference>
<dbReference type="AlphaFoldDB" id="A0A840TL34"/>
<dbReference type="CDD" id="cd00408">
    <property type="entry name" value="DHDPS-like"/>
    <property type="match status" value="1"/>
</dbReference>
<evidence type="ECO:0000256" key="1">
    <source>
        <dbReference type="ARBA" id="ARBA00007592"/>
    </source>
</evidence>
<dbReference type="InterPro" id="IPR013785">
    <property type="entry name" value="Aldolase_TIM"/>
</dbReference>
<comment type="caution">
    <text evidence="3">The sequence shown here is derived from an EMBL/GenBank/DDBJ whole genome shotgun (WGS) entry which is preliminary data.</text>
</comment>
<reference evidence="3 4" key="1">
    <citation type="submission" date="2020-08" db="EMBL/GenBank/DDBJ databases">
        <title>Genomic Encyclopedia of Type Strains, Phase IV (KMG-IV): sequencing the most valuable type-strain genomes for metagenomic binning, comparative biology and taxonomic classification.</title>
        <authorList>
            <person name="Goeker M."/>
        </authorList>
    </citation>
    <scope>NUCLEOTIDE SEQUENCE [LARGE SCALE GENOMIC DNA]</scope>
    <source>
        <strain evidence="3 4">DSM 105074</strain>
    </source>
</reference>
<dbReference type="Gene3D" id="3.20.20.70">
    <property type="entry name" value="Aldolase class I"/>
    <property type="match status" value="1"/>
</dbReference>
<evidence type="ECO:0000313" key="3">
    <source>
        <dbReference type="EMBL" id="MBB5284896.1"/>
    </source>
</evidence>
<proteinExistence type="inferred from homology"/>
<accession>A0A840TL34</accession>
<keyword evidence="4" id="KW-1185">Reference proteome</keyword>
<dbReference type="SMART" id="SM01130">
    <property type="entry name" value="DHDPS"/>
    <property type="match status" value="1"/>
</dbReference>
<gene>
    <name evidence="3" type="ORF">HNQ92_003044</name>
</gene>
<evidence type="ECO:0000256" key="2">
    <source>
        <dbReference type="ARBA" id="ARBA00023239"/>
    </source>
</evidence>
<dbReference type="Proteomes" id="UP000557307">
    <property type="component" value="Unassembled WGS sequence"/>
</dbReference>